<dbReference type="Pfam" id="PF01494">
    <property type="entry name" value="FAD_binding_3"/>
    <property type="match status" value="1"/>
</dbReference>
<dbReference type="InterPro" id="IPR036188">
    <property type="entry name" value="FAD/NAD-bd_sf"/>
</dbReference>
<dbReference type="InterPro" id="IPR050631">
    <property type="entry name" value="PheA/TfdB_FAD_monoxygenase"/>
</dbReference>
<dbReference type="Proteomes" id="UP001376459">
    <property type="component" value="Unassembled WGS sequence"/>
</dbReference>
<accession>A0ABU8UKA1</accession>
<evidence type="ECO:0000259" key="2">
    <source>
        <dbReference type="Pfam" id="PF01494"/>
    </source>
</evidence>
<dbReference type="EMBL" id="JBBKAK010000001">
    <property type="protein sequence ID" value="MEJ8669324.1"/>
    <property type="molecule type" value="Genomic_DNA"/>
</dbReference>
<comment type="caution">
    <text evidence="3">The sequence shown here is derived from an EMBL/GenBank/DDBJ whole genome shotgun (WGS) entry which is preliminary data.</text>
</comment>
<keyword evidence="1" id="KW-0560">Oxidoreductase</keyword>
<feature type="domain" description="FAD-binding" evidence="2">
    <location>
        <begin position="8"/>
        <end position="70"/>
    </location>
</feature>
<name>A0ABU8UKA1_9ACTN</name>
<evidence type="ECO:0000313" key="4">
    <source>
        <dbReference type="Proteomes" id="UP001376459"/>
    </source>
</evidence>
<gene>
    <name evidence="3" type="ORF">WKI71_15370</name>
</gene>
<proteinExistence type="predicted"/>
<dbReference type="GO" id="GO:0004497">
    <property type="term" value="F:monooxygenase activity"/>
    <property type="evidence" value="ECO:0007669"/>
    <property type="project" value="UniProtKB-KW"/>
</dbReference>
<dbReference type="SUPFAM" id="SSF51905">
    <property type="entry name" value="FAD/NAD(P)-binding domain"/>
    <property type="match status" value="1"/>
</dbReference>
<dbReference type="PANTHER" id="PTHR43476:SF3">
    <property type="entry name" value="FAD-BINDING MONOOXYGENASE"/>
    <property type="match status" value="1"/>
</dbReference>
<reference evidence="3 4" key="1">
    <citation type="submission" date="2024-03" db="EMBL/GenBank/DDBJ databases">
        <title>Novel Streptomyces species of biotechnological and ecological value are a feature of Machair soil.</title>
        <authorList>
            <person name="Prole J.R."/>
            <person name="Goodfellow M."/>
            <person name="Allenby N."/>
            <person name="Ward A.C."/>
        </authorList>
    </citation>
    <scope>NUCLEOTIDE SEQUENCE [LARGE SCALE GENOMIC DNA]</scope>
    <source>
        <strain evidence="3 4">MS1.AVA.1</strain>
    </source>
</reference>
<evidence type="ECO:0000313" key="3">
    <source>
        <dbReference type="EMBL" id="MEJ8669324.1"/>
    </source>
</evidence>
<keyword evidence="4" id="KW-1185">Reference proteome</keyword>
<protein>
    <submittedName>
        <fullName evidence="3">FAD-dependent monooxygenase</fullName>
    </submittedName>
</protein>
<sequence>MTGDDPGDADVVIVGYGPVGAMVANLLGQAGVRTIVLERDTEPHTMPRAGATDDEVLRVFQAAGLVDELLPGLDLGRARSSSRCAATGW</sequence>
<dbReference type="Gene3D" id="3.50.50.60">
    <property type="entry name" value="FAD/NAD(P)-binding domain"/>
    <property type="match status" value="1"/>
</dbReference>
<dbReference type="PANTHER" id="PTHR43476">
    <property type="entry name" value="3-(3-HYDROXY-PHENYL)PROPIONATE/3-HYDROXYCINNAMIC ACID HYDROXYLASE"/>
    <property type="match status" value="1"/>
</dbReference>
<dbReference type="InterPro" id="IPR002938">
    <property type="entry name" value="FAD-bd"/>
</dbReference>
<evidence type="ECO:0000256" key="1">
    <source>
        <dbReference type="ARBA" id="ARBA00023002"/>
    </source>
</evidence>
<keyword evidence="3" id="KW-0503">Monooxygenase</keyword>
<organism evidence="3 4">
    <name type="scientific">Streptomyces machairae</name>
    <dbReference type="NCBI Taxonomy" id="3134109"/>
    <lineage>
        <taxon>Bacteria</taxon>
        <taxon>Bacillati</taxon>
        <taxon>Actinomycetota</taxon>
        <taxon>Actinomycetes</taxon>
        <taxon>Kitasatosporales</taxon>
        <taxon>Streptomycetaceae</taxon>
        <taxon>Streptomyces</taxon>
    </lineage>
</organism>